<feature type="signal peptide" evidence="1">
    <location>
        <begin position="1"/>
        <end position="20"/>
    </location>
</feature>
<dbReference type="GeneID" id="14923664"/>
<proteinExistence type="predicted"/>
<dbReference type="KEGG" id="acan:ACA1_109460"/>
<feature type="chain" id="PRO_5003990597" evidence="1">
    <location>
        <begin position="21"/>
        <end position="148"/>
    </location>
</feature>
<dbReference type="Proteomes" id="UP000011083">
    <property type="component" value="Unassembled WGS sequence"/>
</dbReference>
<evidence type="ECO:0000313" key="3">
    <source>
        <dbReference type="Proteomes" id="UP000011083"/>
    </source>
</evidence>
<keyword evidence="1" id="KW-0732">Signal</keyword>
<accession>L8HBT5</accession>
<protein>
    <submittedName>
        <fullName evidence="2">Uncharacterized protein</fullName>
    </submittedName>
</protein>
<name>L8HBT5_ACACF</name>
<dbReference type="EMBL" id="KB007873">
    <property type="protein sequence ID" value="ELR22702.1"/>
    <property type="molecule type" value="Genomic_DNA"/>
</dbReference>
<dbReference type="AlphaFoldDB" id="L8HBT5"/>
<evidence type="ECO:0000256" key="1">
    <source>
        <dbReference type="SAM" id="SignalP"/>
    </source>
</evidence>
<evidence type="ECO:0000313" key="2">
    <source>
        <dbReference type="EMBL" id="ELR22702.1"/>
    </source>
</evidence>
<reference evidence="2 3" key="1">
    <citation type="journal article" date="2013" name="Genome Biol.">
        <title>Genome of Acanthamoeba castellanii highlights extensive lateral gene transfer and early evolution of tyrosine kinase signaling.</title>
        <authorList>
            <person name="Clarke M."/>
            <person name="Lohan A.J."/>
            <person name="Liu B."/>
            <person name="Lagkouvardos I."/>
            <person name="Roy S."/>
            <person name="Zafar N."/>
            <person name="Bertelli C."/>
            <person name="Schilde C."/>
            <person name="Kianianmomeni A."/>
            <person name="Burglin T.R."/>
            <person name="Frech C."/>
            <person name="Turcotte B."/>
            <person name="Kopec K.O."/>
            <person name="Synnott J.M."/>
            <person name="Choo C."/>
            <person name="Paponov I."/>
            <person name="Finkler A."/>
            <person name="Soon Heng Tan C."/>
            <person name="Hutchins A.P."/>
            <person name="Weinmeier T."/>
            <person name="Rattei T."/>
            <person name="Chu J.S."/>
            <person name="Gimenez G."/>
            <person name="Irimia M."/>
            <person name="Rigden D.J."/>
            <person name="Fitzpatrick D.A."/>
            <person name="Lorenzo-Morales J."/>
            <person name="Bateman A."/>
            <person name="Chiu C.H."/>
            <person name="Tang P."/>
            <person name="Hegemann P."/>
            <person name="Fromm H."/>
            <person name="Raoult D."/>
            <person name="Greub G."/>
            <person name="Miranda-Saavedra D."/>
            <person name="Chen N."/>
            <person name="Nash P."/>
            <person name="Ginger M.L."/>
            <person name="Horn M."/>
            <person name="Schaap P."/>
            <person name="Caler L."/>
            <person name="Loftus B."/>
        </authorList>
    </citation>
    <scope>NUCLEOTIDE SEQUENCE [LARGE SCALE GENOMIC DNA]</scope>
    <source>
        <strain evidence="2 3">Neff</strain>
    </source>
</reference>
<dbReference type="RefSeq" id="XP_004351093.1">
    <property type="nucleotide sequence ID" value="XM_004351041.1"/>
</dbReference>
<dbReference type="VEuPathDB" id="AmoebaDB:ACA1_109460"/>
<sequence length="148" mass="15842">MKNLIFLVARLVCLASLATSTSPYGDTDVGLGEAYNIVRFVRSAGASVIKLTSYNNDTAWTNALAESKVLIFPEGTDGRDISSDTRQAIINWVSEGGVVVFCMGETTLARILTALELRPLEAKRALSGVWAKSEAAPHRPSSAADQPK</sequence>
<organism evidence="2 3">
    <name type="scientific">Acanthamoeba castellanii (strain ATCC 30010 / Neff)</name>
    <dbReference type="NCBI Taxonomy" id="1257118"/>
    <lineage>
        <taxon>Eukaryota</taxon>
        <taxon>Amoebozoa</taxon>
        <taxon>Discosea</taxon>
        <taxon>Longamoebia</taxon>
        <taxon>Centramoebida</taxon>
        <taxon>Acanthamoebidae</taxon>
        <taxon>Acanthamoeba</taxon>
    </lineage>
</organism>
<gene>
    <name evidence="2" type="ORF">ACA1_109460</name>
</gene>
<keyword evidence="3" id="KW-1185">Reference proteome</keyword>